<evidence type="ECO:0000259" key="3">
    <source>
        <dbReference type="PROSITE" id="PS50943"/>
    </source>
</evidence>
<sequence>MYHIGQKIKYFRIQKGLTQTELAEGIISFSYLSKIESGSTMPNPEITGLLCKKLGIDPNVITEFDADFEKCKQWFKSLLSGDRNQAKELFEEIDSQTELYSSELLVNLIEINKLRYFMLTNQADRAAKQLQNLLRIKSTFNKLEKYYFYKFRGEYFYSKCSYYEALELFQSAENLIHDELFYKEEEISNLFYLIGNTASKIRQVHIAFPYALEALKYYQSQYDLFRCAYCHILLGICYRRNNEVEKAKESYEMAIKIGVSLNNPKLISLSNQNIGALYSSIGDHMNAIEHFKKSYETHPGTYTPNINILTPISSLMKEYYKMRDYPNAIFWLQKGKERIETEHMEKSSLTYDFEIYEQLLLHHNGHQLEKILLNEVFPYLEKNRLYYQKQIYFHLLADHYYDERRYKQAAKYYRKANHILKSIYNE</sequence>
<dbReference type="Gene3D" id="1.10.260.40">
    <property type="entry name" value="lambda repressor-like DNA-binding domains"/>
    <property type="match status" value="1"/>
</dbReference>
<keyword evidence="1" id="KW-0238">DNA-binding</keyword>
<comment type="caution">
    <text evidence="4">The sequence shown here is derived from an EMBL/GenBank/DDBJ whole genome shotgun (WGS) entry which is preliminary data.</text>
</comment>
<keyword evidence="2" id="KW-0802">TPR repeat</keyword>
<name>A0A916WER1_9BACI</name>
<dbReference type="GO" id="GO:0005829">
    <property type="term" value="C:cytosol"/>
    <property type="evidence" value="ECO:0007669"/>
    <property type="project" value="TreeGrafter"/>
</dbReference>
<dbReference type="SUPFAM" id="SSF47413">
    <property type="entry name" value="lambda repressor-like DNA-binding domains"/>
    <property type="match status" value="1"/>
</dbReference>
<dbReference type="InterPro" id="IPR050807">
    <property type="entry name" value="TransReg_Diox_bact_type"/>
</dbReference>
<dbReference type="SMART" id="SM00028">
    <property type="entry name" value="TPR"/>
    <property type="match status" value="4"/>
</dbReference>
<feature type="repeat" description="TPR" evidence="2">
    <location>
        <begin position="268"/>
        <end position="301"/>
    </location>
</feature>
<protein>
    <submittedName>
        <fullName evidence="4">Transcriptional regulator</fullName>
    </submittedName>
</protein>
<evidence type="ECO:0000256" key="2">
    <source>
        <dbReference type="PROSITE-ProRule" id="PRU00339"/>
    </source>
</evidence>
<dbReference type="Proteomes" id="UP000613512">
    <property type="component" value="Unassembled WGS sequence"/>
</dbReference>
<dbReference type="InterPro" id="IPR011990">
    <property type="entry name" value="TPR-like_helical_dom_sf"/>
</dbReference>
<dbReference type="SMART" id="SM00530">
    <property type="entry name" value="HTH_XRE"/>
    <property type="match status" value="1"/>
</dbReference>
<dbReference type="RefSeq" id="WP_188386159.1">
    <property type="nucleotide sequence ID" value="NZ_BMEY01000028.1"/>
</dbReference>
<dbReference type="PANTHER" id="PTHR46797:SF1">
    <property type="entry name" value="METHYLPHOSPHONATE SYNTHASE"/>
    <property type="match status" value="1"/>
</dbReference>
<reference evidence="4" key="2">
    <citation type="submission" date="2020-09" db="EMBL/GenBank/DDBJ databases">
        <authorList>
            <person name="Sun Q."/>
            <person name="Zhou Y."/>
        </authorList>
    </citation>
    <scope>NUCLEOTIDE SEQUENCE</scope>
    <source>
        <strain evidence="4">CGMCC 1.12408</strain>
    </source>
</reference>
<dbReference type="CDD" id="cd00093">
    <property type="entry name" value="HTH_XRE"/>
    <property type="match status" value="1"/>
</dbReference>
<dbReference type="InterPro" id="IPR019734">
    <property type="entry name" value="TPR_rpt"/>
</dbReference>
<keyword evidence="5" id="KW-1185">Reference proteome</keyword>
<dbReference type="SUPFAM" id="SSF48452">
    <property type="entry name" value="TPR-like"/>
    <property type="match status" value="1"/>
</dbReference>
<proteinExistence type="predicted"/>
<evidence type="ECO:0000256" key="1">
    <source>
        <dbReference type="ARBA" id="ARBA00023125"/>
    </source>
</evidence>
<accession>A0A916WER1</accession>
<dbReference type="InterPro" id="IPR001387">
    <property type="entry name" value="Cro/C1-type_HTH"/>
</dbReference>
<dbReference type="Gene3D" id="1.25.40.10">
    <property type="entry name" value="Tetratricopeptide repeat domain"/>
    <property type="match status" value="1"/>
</dbReference>
<evidence type="ECO:0000313" key="4">
    <source>
        <dbReference type="EMBL" id="GGA91061.1"/>
    </source>
</evidence>
<feature type="domain" description="HTH cro/C1-type" evidence="3">
    <location>
        <begin position="8"/>
        <end position="61"/>
    </location>
</feature>
<dbReference type="PROSITE" id="PS50943">
    <property type="entry name" value="HTH_CROC1"/>
    <property type="match status" value="1"/>
</dbReference>
<dbReference type="PANTHER" id="PTHR46797">
    <property type="entry name" value="HTH-TYPE TRANSCRIPTIONAL REGULATOR"/>
    <property type="match status" value="1"/>
</dbReference>
<dbReference type="EMBL" id="BMEY01000028">
    <property type="protein sequence ID" value="GGA91061.1"/>
    <property type="molecule type" value="Genomic_DNA"/>
</dbReference>
<dbReference type="GO" id="GO:0003677">
    <property type="term" value="F:DNA binding"/>
    <property type="evidence" value="ECO:0007669"/>
    <property type="project" value="UniProtKB-KW"/>
</dbReference>
<evidence type="ECO:0000313" key="5">
    <source>
        <dbReference type="Proteomes" id="UP000613512"/>
    </source>
</evidence>
<dbReference type="AlphaFoldDB" id="A0A916WER1"/>
<gene>
    <name evidence="4" type="primary">nprR</name>
    <name evidence="4" type="ORF">GCM10008025_36980</name>
</gene>
<reference evidence="4" key="1">
    <citation type="journal article" date="2014" name="Int. J. Syst. Evol. Microbiol.">
        <title>Complete genome sequence of Corynebacterium casei LMG S-19264T (=DSM 44701T), isolated from a smear-ripened cheese.</title>
        <authorList>
            <consortium name="US DOE Joint Genome Institute (JGI-PGF)"/>
            <person name="Walter F."/>
            <person name="Albersmeier A."/>
            <person name="Kalinowski J."/>
            <person name="Ruckert C."/>
        </authorList>
    </citation>
    <scope>NUCLEOTIDE SEQUENCE</scope>
    <source>
        <strain evidence="4">CGMCC 1.12408</strain>
    </source>
</reference>
<dbReference type="Pfam" id="PF01381">
    <property type="entry name" value="HTH_3"/>
    <property type="match status" value="1"/>
</dbReference>
<organism evidence="4 5">
    <name type="scientific">Ornithinibacillus halotolerans</name>
    <dbReference type="NCBI Taxonomy" id="1274357"/>
    <lineage>
        <taxon>Bacteria</taxon>
        <taxon>Bacillati</taxon>
        <taxon>Bacillota</taxon>
        <taxon>Bacilli</taxon>
        <taxon>Bacillales</taxon>
        <taxon>Bacillaceae</taxon>
        <taxon>Ornithinibacillus</taxon>
    </lineage>
</organism>
<dbReference type="InterPro" id="IPR010982">
    <property type="entry name" value="Lambda_DNA-bd_dom_sf"/>
</dbReference>
<dbReference type="PROSITE" id="PS50005">
    <property type="entry name" value="TPR"/>
    <property type="match status" value="1"/>
</dbReference>
<dbReference type="GO" id="GO:0003700">
    <property type="term" value="F:DNA-binding transcription factor activity"/>
    <property type="evidence" value="ECO:0007669"/>
    <property type="project" value="TreeGrafter"/>
</dbReference>